<sequence>MTDDVFSAHRNAETIHLDARRAAVIVVDMVNDFCKPGGAMVLPGCESLVEPQLAIIEAARASGAPVVWVHDEHRRNMRRDREWLKRTPHCVEGSWGTEIIEELGARDDEIHLVKRRYSAFFATDLDLTLKDMMVDQLIVMGVVTNICVRSTVHDGFFLGYEIAVPRDACAATGPREQESSLYDIATHFGVVSDARSVARALREGVEVVNLEMAA</sequence>
<dbReference type="EMBL" id="JAGWCR010000006">
    <property type="protein sequence ID" value="MBS3649457.1"/>
    <property type="molecule type" value="Genomic_DNA"/>
</dbReference>
<proteinExistence type="predicted"/>
<dbReference type="Gene3D" id="3.40.50.850">
    <property type="entry name" value="Isochorismatase-like"/>
    <property type="match status" value="1"/>
</dbReference>
<reference evidence="3" key="1">
    <citation type="submission" date="2021-04" db="EMBL/GenBank/DDBJ databases">
        <title>Pseudaminobacter soli sp. nov., isolated from paddy soil contaminated by heavy metals.</title>
        <authorList>
            <person name="Zhang K."/>
        </authorList>
    </citation>
    <scope>NUCLEOTIDE SEQUENCE</scope>
    <source>
        <strain evidence="3">19-2017</strain>
    </source>
</reference>
<dbReference type="CDD" id="cd00431">
    <property type="entry name" value="cysteine_hydrolases"/>
    <property type="match status" value="1"/>
</dbReference>
<dbReference type="AlphaFoldDB" id="A0A942I2C8"/>
<feature type="domain" description="Isochorismatase-like" evidence="2">
    <location>
        <begin position="23"/>
        <end position="195"/>
    </location>
</feature>
<protein>
    <submittedName>
        <fullName evidence="3">Cysteine hydrolase</fullName>
    </submittedName>
</protein>
<evidence type="ECO:0000313" key="4">
    <source>
        <dbReference type="Proteomes" id="UP000680348"/>
    </source>
</evidence>
<name>A0A942I2C8_9HYPH</name>
<keyword evidence="4" id="KW-1185">Reference proteome</keyword>
<dbReference type="PANTHER" id="PTHR43540">
    <property type="entry name" value="PEROXYUREIDOACRYLATE/UREIDOACRYLATE AMIDOHYDROLASE-RELATED"/>
    <property type="match status" value="1"/>
</dbReference>
<dbReference type="Proteomes" id="UP000680348">
    <property type="component" value="Unassembled WGS sequence"/>
</dbReference>
<keyword evidence="1 3" id="KW-0378">Hydrolase</keyword>
<dbReference type="GO" id="GO:0016787">
    <property type="term" value="F:hydrolase activity"/>
    <property type="evidence" value="ECO:0007669"/>
    <property type="project" value="UniProtKB-KW"/>
</dbReference>
<gene>
    <name evidence="3" type="ORF">KEU06_12645</name>
</gene>
<dbReference type="InterPro" id="IPR000868">
    <property type="entry name" value="Isochorismatase-like_dom"/>
</dbReference>
<comment type="caution">
    <text evidence="3">The sequence shown here is derived from an EMBL/GenBank/DDBJ whole genome shotgun (WGS) entry which is preliminary data.</text>
</comment>
<dbReference type="SUPFAM" id="SSF52499">
    <property type="entry name" value="Isochorismatase-like hydrolases"/>
    <property type="match status" value="1"/>
</dbReference>
<evidence type="ECO:0000256" key="1">
    <source>
        <dbReference type="ARBA" id="ARBA00022801"/>
    </source>
</evidence>
<dbReference type="Pfam" id="PF00857">
    <property type="entry name" value="Isochorismatase"/>
    <property type="match status" value="1"/>
</dbReference>
<organism evidence="3 4">
    <name type="scientific">Pseudaminobacter soli</name>
    <name type="common">ex Zhang et al. 2022</name>
    <dbReference type="NCBI Taxonomy" id="2831468"/>
    <lineage>
        <taxon>Bacteria</taxon>
        <taxon>Pseudomonadati</taxon>
        <taxon>Pseudomonadota</taxon>
        <taxon>Alphaproteobacteria</taxon>
        <taxon>Hyphomicrobiales</taxon>
        <taxon>Phyllobacteriaceae</taxon>
        <taxon>Pseudaminobacter</taxon>
    </lineage>
</organism>
<evidence type="ECO:0000259" key="2">
    <source>
        <dbReference type="Pfam" id="PF00857"/>
    </source>
</evidence>
<dbReference type="RefSeq" id="WP_188255019.1">
    <property type="nucleotide sequence ID" value="NZ_JABVCF010000006.1"/>
</dbReference>
<dbReference type="InterPro" id="IPR036380">
    <property type="entry name" value="Isochorismatase-like_sf"/>
</dbReference>
<dbReference type="InterPro" id="IPR050272">
    <property type="entry name" value="Isochorismatase-like_hydrls"/>
</dbReference>
<evidence type="ECO:0000313" key="3">
    <source>
        <dbReference type="EMBL" id="MBS3649457.1"/>
    </source>
</evidence>
<accession>A0A942I2C8</accession>
<dbReference type="PANTHER" id="PTHR43540:SF6">
    <property type="entry name" value="ISOCHORISMATASE-LIKE DOMAIN-CONTAINING PROTEIN"/>
    <property type="match status" value="1"/>
</dbReference>